<dbReference type="AlphaFoldDB" id="A0A8H5M2T0"/>
<keyword evidence="4" id="KW-0456">Lyase</keyword>
<comment type="caution">
    <text evidence="6">The sequence shown here is derived from an EMBL/GenBank/DDBJ whole genome shotgun (WGS) entry which is preliminary data.</text>
</comment>
<feature type="domain" description="CENP-V/GFA" evidence="5">
    <location>
        <begin position="3"/>
        <end position="108"/>
    </location>
</feature>
<evidence type="ECO:0000256" key="3">
    <source>
        <dbReference type="ARBA" id="ARBA00022833"/>
    </source>
</evidence>
<dbReference type="EMBL" id="JAACJP010000018">
    <property type="protein sequence ID" value="KAF5378773.1"/>
    <property type="molecule type" value="Genomic_DNA"/>
</dbReference>
<keyword evidence="2" id="KW-0479">Metal-binding</keyword>
<dbReference type="GO" id="GO:0046872">
    <property type="term" value="F:metal ion binding"/>
    <property type="evidence" value="ECO:0007669"/>
    <property type="project" value="UniProtKB-KW"/>
</dbReference>
<organism evidence="6 7">
    <name type="scientific">Tricholomella constricta</name>
    <dbReference type="NCBI Taxonomy" id="117010"/>
    <lineage>
        <taxon>Eukaryota</taxon>
        <taxon>Fungi</taxon>
        <taxon>Dikarya</taxon>
        <taxon>Basidiomycota</taxon>
        <taxon>Agaricomycotina</taxon>
        <taxon>Agaricomycetes</taxon>
        <taxon>Agaricomycetidae</taxon>
        <taxon>Agaricales</taxon>
        <taxon>Tricholomatineae</taxon>
        <taxon>Lyophyllaceae</taxon>
        <taxon>Tricholomella</taxon>
    </lineage>
</organism>
<evidence type="ECO:0000256" key="2">
    <source>
        <dbReference type="ARBA" id="ARBA00022723"/>
    </source>
</evidence>
<dbReference type="PANTHER" id="PTHR33337">
    <property type="entry name" value="GFA DOMAIN-CONTAINING PROTEIN"/>
    <property type="match status" value="1"/>
</dbReference>
<name>A0A8H5M2T0_9AGAR</name>
<evidence type="ECO:0000259" key="5">
    <source>
        <dbReference type="PROSITE" id="PS51891"/>
    </source>
</evidence>
<comment type="similarity">
    <text evidence="1">Belongs to the Gfa family.</text>
</comment>
<dbReference type="PROSITE" id="PS51891">
    <property type="entry name" value="CENP_V_GFA"/>
    <property type="match status" value="1"/>
</dbReference>
<reference evidence="6 7" key="1">
    <citation type="journal article" date="2020" name="ISME J.">
        <title>Uncovering the hidden diversity of litter-decomposition mechanisms in mushroom-forming fungi.</title>
        <authorList>
            <person name="Floudas D."/>
            <person name="Bentzer J."/>
            <person name="Ahren D."/>
            <person name="Johansson T."/>
            <person name="Persson P."/>
            <person name="Tunlid A."/>
        </authorList>
    </citation>
    <scope>NUCLEOTIDE SEQUENCE [LARGE SCALE GENOMIC DNA]</scope>
    <source>
        <strain evidence="6 7">CBS 661.87</strain>
    </source>
</reference>
<dbReference type="PANTHER" id="PTHR33337:SF40">
    <property type="entry name" value="CENP-V_GFA DOMAIN-CONTAINING PROTEIN-RELATED"/>
    <property type="match status" value="1"/>
</dbReference>
<dbReference type="OrthoDB" id="428768at2759"/>
<dbReference type="GO" id="GO:0016846">
    <property type="term" value="F:carbon-sulfur lyase activity"/>
    <property type="evidence" value="ECO:0007669"/>
    <property type="project" value="InterPro"/>
</dbReference>
<dbReference type="Gene3D" id="3.90.1590.10">
    <property type="entry name" value="glutathione-dependent formaldehyde- activating enzyme (gfa)"/>
    <property type="match status" value="1"/>
</dbReference>
<dbReference type="InterPro" id="IPR006913">
    <property type="entry name" value="CENP-V/GFA"/>
</dbReference>
<protein>
    <recommendedName>
        <fullName evidence="5">CENP-V/GFA domain-containing protein</fullName>
    </recommendedName>
</protein>
<evidence type="ECO:0000313" key="6">
    <source>
        <dbReference type="EMBL" id="KAF5378773.1"/>
    </source>
</evidence>
<dbReference type="Proteomes" id="UP000565441">
    <property type="component" value="Unassembled WGS sequence"/>
</dbReference>
<accession>A0A8H5M2T0</accession>
<dbReference type="SUPFAM" id="SSF51316">
    <property type="entry name" value="Mss4-like"/>
    <property type="match status" value="1"/>
</dbReference>
<dbReference type="Pfam" id="PF04828">
    <property type="entry name" value="GFA"/>
    <property type="match status" value="1"/>
</dbReference>
<evidence type="ECO:0000256" key="1">
    <source>
        <dbReference type="ARBA" id="ARBA00005495"/>
    </source>
</evidence>
<proteinExistence type="inferred from homology"/>
<dbReference type="InterPro" id="IPR011057">
    <property type="entry name" value="Mss4-like_sf"/>
</dbReference>
<sequence>MTLKGACLCGKTTITVDSDCEDQIVCHCLGCKKSSGSAFSTNIIALQKDVTIEGPVKTFEIKSPSGNLVSRVFCDNCGSAISHTSAAFGESQAVQTGNFDGFADIPFSAELFVKDRWAGIPPIPGASQVQTMP</sequence>
<keyword evidence="3" id="KW-0862">Zinc</keyword>
<evidence type="ECO:0000256" key="4">
    <source>
        <dbReference type="ARBA" id="ARBA00023239"/>
    </source>
</evidence>
<evidence type="ECO:0000313" key="7">
    <source>
        <dbReference type="Proteomes" id="UP000565441"/>
    </source>
</evidence>
<keyword evidence="7" id="KW-1185">Reference proteome</keyword>
<gene>
    <name evidence="6" type="ORF">D9615_006897</name>
</gene>